<dbReference type="SUPFAM" id="SSF52058">
    <property type="entry name" value="L domain-like"/>
    <property type="match status" value="1"/>
</dbReference>
<dbReference type="PANTHER" id="PTHR48062:SF37">
    <property type="entry name" value="LRR RECEPTOR-LIKE SERINE_THREONINE-PROTEIN KINASE FLS2"/>
    <property type="match status" value="1"/>
</dbReference>
<dbReference type="InterPro" id="IPR051502">
    <property type="entry name" value="RLP_Defense_Trigger"/>
</dbReference>
<comment type="similarity">
    <text evidence="1">Belongs to the RLP family.</text>
</comment>
<keyword evidence="5" id="KW-1133">Transmembrane helix</keyword>
<dbReference type="EMBL" id="JABEZV010000011">
    <property type="protein sequence ID" value="MBA0724922.1"/>
    <property type="molecule type" value="Genomic_DNA"/>
</dbReference>
<evidence type="ECO:0000256" key="4">
    <source>
        <dbReference type="ARBA" id="ARBA00023170"/>
    </source>
</evidence>
<evidence type="ECO:0000313" key="6">
    <source>
        <dbReference type="EMBL" id="MBA0724922.1"/>
    </source>
</evidence>
<comment type="caution">
    <text evidence="6">The sequence shown here is derived from an EMBL/GenBank/DDBJ whole genome shotgun (WGS) entry which is preliminary data.</text>
</comment>
<keyword evidence="5" id="KW-0472">Membrane</keyword>
<keyword evidence="7" id="KW-1185">Reference proteome</keyword>
<sequence length="130" mass="14189">DNPTWIGNLSEIRALNLSHNNLTGPIPSTFSKLKQIESLDLSYNNLNGRIPPQLTEVTTLESCNEGDSLGTPSASSSEEEHGFIDMCDFYISFGVSYAIIFLATIISSSVALLQKKHLTPCFFNGCSSRV</sequence>
<dbReference type="Gene3D" id="3.80.10.10">
    <property type="entry name" value="Ribonuclease Inhibitor"/>
    <property type="match status" value="1"/>
</dbReference>
<evidence type="ECO:0000256" key="2">
    <source>
        <dbReference type="ARBA" id="ARBA00022614"/>
    </source>
</evidence>
<keyword evidence="2" id="KW-0433">Leucine-rich repeat</keyword>
<feature type="non-terminal residue" evidence="6">
    <location>
        <position position="1"/>
    </location>
</feature>
<name>A0A7J9ALU9_9ROSI</name>
<dbReference type="Pfam" id="PF13855">
    <property type="entry name" value="LRR_8"/>
    <property type="match status" value="1"/>
</dbReference>
<dbReference type="Proteomes" id="UP000593574">
    <property type="component" value="Unassembled WGS sequence"/>
</dbReference>
<feature type="transmembrane region" description="Helical" evidence="5">
    <location>
        <begin position="89"/>
        <end position="113"/>
    </location>
</feature>
<dbReference type="AlphaFoldDB" id="A0A7J9ALU9"/>
<dbReference type="InterPro" id="IPR001611">
    <property type="entry name" value="Leu-rich_rpt"/>
</dbReference>
<reference evidence="6 7" key="1">
    <citation type="journal article" date="2019" name="Genome Biol. Evol.">
        <title>Insights into the evolution of the New World diploid cottons (Gossypium, subgenus Houzingenia) based on genome sequencing.</title>
        <authorList>
            <person name="Grover C.E."/>
            <person name="Arick M.A. 2nd"/>
            <person name="Thrash A."/>
            <person name="Conover J.L."/>
            <person name="Sanders W.S."/>
            <person name="Peterson D.G."/>
            <person name="Frelichowski J.E."/>
            <person name="Scheffler J.A."/>
            <person name="Scheffler B.E."/>
            <person name="Wendel J.F."/>
        </authorList>
    </citation>
    <scope>NUCLEOTIDE SEQUENCE [LARGE SCALE GENOMIC DNA]</scope>
    <source>
        <strain evidence="6">4</strain>
        <tissue evidence="6">Leaf</tissue>
    </source>
</reference>
<keyword evidence="3" id="KW-0677">Repeat</keyword>
<evidence type="ECO:0000256" key="1">
    <source>
        <dbReference type="ARBA" id="ARBA00009592"/>
    </source>
</evidence>
<dbReference type="PANTHER" id="PTHR48062">
    <property type="entry name" value="RECEPTOR-LIKE PROTEIN 14"/>
    <property type="match status" value="1"/>
</dbReference>
<protein>
    <submittedName>
        <fullName evidence="6">Uncharacterized protein</fullName>
    </submittedName>
</protein>
<proteinExistence type="inferred from homology"/>
<evidence type="ECO:0000313" key="7">
    <source>
        <dbReference type="Proteomes" id="UP000593574"/>
    </source>
</evidence>
<keyword evidence="5" id="KW-0812">Transmembrane</keyword>
<accession>A0A7J9ALU9</accession>
<dbReference type="InterPro" id="IPR032675">
    <property type="entry name" value="LRR_dom_sf"/>
</dbReference>
<evidence type="ECO:0000256" key="5">
    <source>
        <dbReference type="SAM" id="Phobius"/>
    </source>
</evidence>
<keyword evidence="4" id="KW-0675">Receptor</keyword>
<evidence type="ECO:0000256" key="3">
    <source>
        <dbReference type="ARBA" id="ARBA00022737"/>
    </source>
</evidence>
<dbReference type="PRINTS" id="PR00019">
    <property type="entry name" value="LEURICHRPT"/>
</dbReference>
<feature type="non-terminal residue" evidence="6">
    <location>
        <position position="130"/>
    </location>
</feature>
<gene>
    <name evidence="6" type="ORF">Golax_021563</name>
</gene>
<organism evidence="6 7">
    <name type="scientific">Gossypium laxum</name>
    <dbReference type="NCBI Taxonomy" id="34288"/>
    <lineage>
        <taxon>Eukaryota</taxon>
        <taxon>Viridiplantae</taxon>
        <taxon>Streptophyta</taxon>
        <taxon>Embryophyta</taxon>
        <taxon>Tracheophyta</taxon>
        <taxon>Spermatophyta</taxon>
        <taxon>Magnoliopsida</taxon>
        <taxon>eudicotyledons</taxon>
        <taxon>Gunneridae</taxon>
        <taxon>Pentapetalae</taxon>
        <taxon>rosids</taxon>
        <taxon>malvids</taxon>
        <taxon>Malvales</taxon>
        <taxon>Malvaceae</taxon>
        <taxon>Malvoideae</taxon>
        <taxon>Gossypium</taxon>
    </lineage>
</organism>